<name>A0A1B7MK93_9AGAM</name>
<gene>
    <name evidence="1" type="ORF">K503DRAFT_670129</name>
</gene>
<protein>
    <submittedName>
        <fullName evidence="1">Uncharacterized protein</fullName>
    </submittedName>
</protein>
<dbReference type="EMBL" id="KV448863">
    <property type="protein sequence ID" value="OAX32999.1"/>
    <property type="molecule type" value="Genomic_DNA"/>
</dbReference>
<dbReference type="Proteomes" id="UP000092154">
    <property type="component" value="Unassembled WGS sequence"/>
</dbReference>
<evidence type="ECO:0000313" key="2">
    <source>
        <dbReference type="Proteomes" id="UP000092154"/>
    </source>
</evidence>
<reference evidence="1 2" key="1">
    <citation type="submission" date="2016-06" db="EMBL/GenBank/DDBJ databases">
        <title>Comparative genomics of the ectomycorrhizal sister species Rhizopogon vinicolor and Rhizopogon vesiculosus (Basidiomycota: Boletales) reveals a divergence of the mating type B locus.</title>
        <authorList>
            <consortium name="DOE Joint Genome Institute"/>
            <person name="Mujic A.B."/>
            <person name="Kuo A."/>
            <person name="Tritt A."/>
            <person name="Lipzen A."/>
            <person name="Chen C."/>
            <person name="Johnson J."/>
            <person name="Sharma A."/>
            <person name="Barry K."/>
            <person name="Grigoriev I.V."/>
            <person name="Spatafora J.W."/>
        </authorList>
    </citation>
    <scope>NUCLEOTIDE SEQUENCE [LARGE SCALE GENOMIC DNA]</scope>
    <source>
        <strain evidence="1 2">AM-OR11-026</strain>
    </source>
</reference>
<organism evidence="1 2">
    <name type="scientific">Rhizopogon vinicolor AM-OR11-026</name>
    <dbReference type="NCBI Taxonomy" id="1314800"/>
    <lineage>
        <taxon>Eukaryota</taxon>
        <taxon>Fungi</taxon>
        <taxon>Dikarya</taxon>
        <taxon>Basidiomycota</taxon>
        <taxon>Agaricomycotina</taxon>
        <taxon>Agaricomycetes</taxon>
        <taxon>Agaricomycetidae</taxon>
        <taxon>Boletales</taxon>
        <taxon>Suillineae</taxon>
        <taxon>Rhizopogonaceae</taxon>
        <taxon>Rhizopogon</taxon>
    </lineage>
</organism>
<feature type="non-terminal residue" evidence="1">
    <location>
        <position position="168"/>
    </location>
</feature>
<sequence length="168" mass="18845">FPQPTEDELARLASRAGRRFIVASTMMKFIDDGYSDPHDRLQLMLELTSKLLPGTEVYKLYDRIISTCSDPERAYLHLSIVAALANPLPISQISELLGPGQGRDVETVLVQLRSVMDIPYDRSLPISIYHSSIRDYVLDPSKCSLFKGQCITSPHSLLAHSSLRLMIQ</sequence>
<dbReference type="OrthoDB" id="2665487at2759"/>
<dbReference type="STRING" id="1314800.A0A1B7MK93"/>
<dbReference type="AlphaFoldDB" id="A0A1B7MK93"/>
<proteinExistence type="predicted"/>
<dbReference type="InParanoid" id="A0A1B7MK93"/>
<keyword evidence="2" id="KW-1185">Reference proteome</keyword>
<evidence type="ECO:0000313" key="1">
    <source>
        <dbReference type="EMBL" id="OAX32999.1"/>
    </source>
</evidence>
<accession>A0A1B7MK93</accession>
<feature type="non-terminal residue" evidence="1">
    <location>
        <position position="1"/>
    </location>
</feature>